<evidence type="ECO:0000313" key="2">
    <source>
        <dbReference type="EMBL" id="MCP1387808.1"/>
    </source>
</evidence>
<proteinExistence type="predicted"/>
<dbReference type="RefSeq" id="WP_253577678.1">
    <property type="nucleotide sequence ID" value="NZ_JAMFTQ010000006.1"/>
</dbReference>
<evidence type="ECO:0000313" key="3">
    <source>
        <dbReference type="Proteomes" id="UP001204000"/>
    </source>
</evidence>
<name>A0ABT1G413_9CORY</name>
<protein>
    <recommendedName>
        <fullName evidence="4">Secreted protein</fullName>
    </recommendedName>
</protein>
<accession>A0ABT1G413</accession>
<dbReference type="EMBL" id="JAMFTQ010000006">
    <property type="protein sequence ID" value="MCP1387808.1"/>
    <property type="molecule type" value="Genomic_DNA"/>
</dbReference>
<organism evidence="2 3">
    <name type="scientific">Corynebacterium stercoris</name>
    <dbReference type="NCBI Taxonomy" id="2943490"/>
    <lineage>
        <taxon>Bacteria</taxon>
        <taxon>Bacillati</taxon>
        <taxon>Actinomycetota</taxon>
        <taxon>Actinomycetes</taxon>
        <taxon>Mycobacteriales</taxon>
        <taxon>Corynebacteriaceae</taxon>
        <taxon>Corynebacterium</taxon>
    </lineage>
</organism>
<gene>
    <name evidence="2" type="ORF">M5J20_06335</name>
</gene>
<evidence type="ECO:0000256" key="1">
    <source>
        <dbReference type="SAM" id="Phobius"/>
    </source>
</evidence>
<keyword evidence="3" id="KW-1185">Reference proteome</keyword>
<feature type="transmembrane region" description="Helical" evidence="1">
    <location>
        <begin position="12"/>
        <end position="31"/>
    </location>
</feature>
<reference evidence="2" key="1">
    <citation type="submission" date="2022-05" db="EMBL/GenBank/DDBJ databases">
        <title>Corynebacterium sp. TA-R-1 sp. nov., isolated from human feces.</title>
        <authorList>
            <person name="Shamsuzzaman M."/>
            <person name="Dahal R.H."/>
        </authorList>
    </citation>
    <scope>NUCLEOTIDE SEQUENCE</scope>
    <source>
        <strain evidence="2">TA-R-1</strain>
    </source>
</reference>
<keyword evidence="1" id="KW-1133">Transmembrane helix</keyword>
<keyword evidence="1" id="KW-0472">Membrane</keyword>
<keyword evidence="1" id="KW-0812">Transmembrane</keyword>
<dbReference type="Proteomes" id="UP001204000">
    <property type="component" value="Unassembled WGS sequence"/>
</dbReference>
<evidence type="ECO:0008006" key="4">
    <source>
        <dbReference type="Google" id="ProtNLM"/>
    </source>
</evidence>
<comment type="caution">
    <text evidence="2">The sequence shown here is derived from an EMBL/GenBank/DDBJ whole genome shotgun (WGS) entry which is preliminary data.</text>
</comment>
<sequence>MLKLSNSERNWVVLAAIAWLVALIGLIFIPMSRPEASTQAAHIAPTNSLAATLDRTHPTDGAVAAQLIDPSKVYDSNAFAGYTTLCPNEPADLIAAKLSAFGLEEEPDLNGNYGYIVLLPPSEAEPVVLDQVALKDIDVCQIVQSDSYPLNAGMPFYFADGHWTLGIRQ</sequence>